<dbReference type="InterPro" id="IPR011011">
    <property type="entry name" value="Znf_FYVE_PHD"/>
</dbReference>
<keyword evidence="36" id="KW-1185">Reference proteome</keyword>
<dbReference type="InterPro" id="IPR000313">
    <property type="entry name" value="PWWP_dom"/>
</dbReference>
<feature type="binding site" evidence="27">
    <location>
        <position position="1177"/>
    </location>
    <ligand>
        <name>Mg(2+)</name>
        <dbReference type="ChEBI" id="CHEBI:18420"/>
    </ligand>
</feature>
<evidence type="ECO:0000256" key="17">
    <source>
        <dbReference type="ARBA" id="ARBA00023015"/>
    </source>
</evidence>
<keyword evidence="22" id="KW-0804">Transcription</keyword>
<dbReference type="Pfam" id="PF00025">
    <property type="entry name" value="Arf"/>
    <property type="match status" value="1"/>
</dbReference>
<evidence type="ECO:0000256" key="7">
    <source>
        <dbReference type="ARBA" id="ARBA00022723"/>
    </source>
</evidence>
<dbReference type="InterPro" id="IPR006689">
    <property type="entry name" value="Small_GTPase_ARF/SAR"/>
</dbReference>
<feature type="binding site" evidence="27">
    <location>
        <position position="1194"/>
    </location>
    <ligand>
        <name>Mg(2+)</name>
        <dbReference type="ChEBI" id="CHEBI:18420"/>
    </ligand>
</feature>
<reference evidence="35 36" key="1">
    <citation type="journal article" date="2019" name="Philos. Trans. R. Soc. Lond., B, Biol. Sci.">
        <title>Ant behaviour and brain gene expression of defending hosts depend on the ecological success of the intruding social parasite.</title>
        <authorList>
            <person name="Kaur R."/>
            <person name="Stoldt M."/>
            <person name="Jongepier E."/>
            <person name="Feldmeyer B."/>
            <person name="Menzel F."/>
            <person name="Bornberg-Bauer E."/>
            <person name="Foitzik S."/>
        </authorList>
    </citation>
    <scope>NUCLEOTIDE SEQUENCE [LARGE SCALE GENOMIC DNA]</scope>
    <source>
        <tissue evidence="35">Whole body</tissue>
    </source>
</reference>
<dbReference type="SMART" id="SM00177">
    <property type="entry name" value="ARF"/>
    <property type="match status" value="1"/>
</dbReference>
<comment type="similarity">
    <text evidence="4">Belongs to the small GTPase superfamily. SAR1 family.</text>
</comment>
<feature type="region of interest" description="Disordered" evidence="31">
    <location>
        <begin position="818"/>
        <end position="877"/>
    </location>
</feature>
<dbReference type="PROSITE" id="PS00633">
    <property type="entry name" value="BROMODOMAIN_1"/>
    <property type="match status" value="1"/>
</dbReference>
<dbReference type="GO" id="GO:0005634">
    <property type="term" value="C:nucleus"/>
    <property type="evidence" value="ECO:0007669"/>
    <property type="project" value="UniProtKB-SubCell"/>
</dbReference>
<keyword evidence="35" id="KW-0808">Transferase</keyword>
<keyword evidence="19 28" id="KW-0103">Bromodomain</keyword>
<comment type="subcellular location">
    <subcellularLocation>
        <location evidence="2">Chromosome</location>
    </subcellularLocation>
    <subcellularLocation>
        <location evidence="3">Endoplasmic reticulum membrane</location>
        <topology evidence="3">Peripheral membrane protein</topology>
    </subcellularLocation>
    <subcellularLocation>
        <location evidence="24">Golgi apparatus</location>
        <location evidence="24">Golgi stack membrane</location>
        <topology evidence="24">Peripheral membrane protein</topology>
    </subcellularLocation>
    <subcellularLocation>
        <location evidence="1">Nucleus</location>
    </subcellularLocation>
</comment>
<keyword evidence="30" id="KW-0175">Coiled coil</keyword>
<dbReference type="GO" id="GO:0003925">
    <property type="term" value="F:G protein activity"/>
    <property type="evidence" value="ECO:0007669"/>
    <property type="project" value="UniProtKB-EC"/>
</dbReference>
<dbReference type="Pfam" id="PF23460">
    <property type="entry name" value="ZMYND8_CC"/>
    <property type="match status" value="1"/>
</dbReference>
<evidence type="ECO:0000256" key="20">
    <source>
        <dbReference type="ARBA" id="ARBA00023134"/>
    </source>
</evidence>
<evidence type="ECO:0000256" key="25">
    <source>
        <dbReference type="ARBA" id="ARBA00047660"/>
    </source>
</evidence>
<feature type="compositionally biased region" description="Polar residues" evidence="31">
    <location>
        <begin position="863"/>
        <end position="872"/>
    </location>
</feature>
<dbReference type="GO" id="GO:0051649">
    <property type="term" value="P:establishment of localization in cell"/>
    <property type="evidence" value="ECO:0007669"/>
    <property type="project" value="UniProtKB-ARBA"/>
</dbReference>
<keyword evidence="10" id="KW-0378">Hydrolase</keyword>
<evidence type="ECO:0000256" key="26">
    <source>
        <dbReference type="PIRSR" id="PIRSR606689-1"/>
    </source>
</evidence>
<feature type="domain" description="Bromo" evidence="32">
    <location>
        <begin position="259"/>
        <end position="329"/>
    </location>
</feature>
<keyword evidence="21" id="KW-0472">Membrane</keyword>
<keyword evidence="14" id="KW-0931">ER-Golgi transport</keyword>
<dbReference type="GO" id="GO:0005789">
    <property type="term" value="C:endoplasmic reticulum membrane"/>
    <property type="evidence" value="ECO:0007669"/>
    <property type="project" value="UniProtKB-SubCell"/>
</dbReference>
<evidence type="ECO:0000256" key="27">
    <source>
        <dbReference type="PIRSR" id="PIRSR606689-2"/>
    </source>
</evidence>
<feature type="compositionally biased region" description="Basic and acidic residues" evidence="31">
    <location>
        <begin position="75"/>
        <end position="89"/>
    </location>
</feature>
<dbReference type="Gene3D" id="6.10.140.2220">
    <property type="match status" value="1"/>
</dbReference>
<evidence type="ECO:0000313" key="35">
    <source>
        <dbReference type="EMBL" id="TGZ40674.1"/>
    </source>
</evidence>
<feature type="compositionally biased region" description="Polar residues" evidence="31">
    <location>
        <begin position="603"/>
        <end position="618"/>
    </location>
</feature>
<dbReference type="InterPro" id="IPR013083">
    <property type="entry name" value="Znf_RING/FYVE/PHD"/>
</dbReference>
<dbReference type="GO" id="GO:0005525">
    <property type="term" value="F:GTP binding"/>
    <property type="evidence" value="ECO:0007669"/>
    <property type="project" value="UniProtKB-KW"/>
</dbReference>
<evidence type="ECO:0000259" key="33">
    <source>
        <dbReference type="PROSITE" id="PS50812"/>
    </source>
</evidence>
<evidence type="ECO:0000256" key="30">
    <source>
        <dbReference type="SAM" id="Coils"/>
    </source>
</evidence>
<feature type="region of interest" description="Disordered" evidence="31">
    <location>
        <begin position="1100"/>
        <end position="1128"/>
    </location>
</feature>
<dbReference type="InterPro" id="IPR056987">
    <property type="entry name" value="ZMYND8_CC"/>
</dbReference>
<feature type="domain" description="PWWP" evidence="33">
    <location>
        <begin position="380"/>
        <end position="432"/>
    </location>
</feature>
<evidence type="ECO:0000256" key="10">
    <source>
        <dbReference type="ARBA" id="ARBA00022801"/>
    </source>
</evidence>
<feature type="binding site" evidence="26">
    <location>
        <begin position="1170"/>
        <end position="1177"/>
    </location>
    <ligand>
        <name>GTP</name>
        <dbReference type="ChEBI" id="CHEBI:37565"/>
    </ligand>
</feature>
<dbReference type="Gene3D" id="2.30.30.140">
    <property type="match status" value="1"/>
</dbReference>
<feature type="compositionally biased region" description="Basic residues" evidence="31">
    <location>
        <begin position="828"/>
        <end position="839"/>
    </location>
</feature>
<evidence type="ECO:0000256" key="18">
    <source>
        <dbReference type="ARBA" id="ARBA00023034"/>
    </source>
</evidence>
<evidence type="ECO:0000256" key="14">
    <source>
        <dbReference type="ARBA" id="ARBA00022892"/>
    </source>
</evidence>
<accession>A0A4V3S8B9</accession>
<dbReference type="FunFam" id="6.10.140.2220:FF:000002">
    <property type="entry name" value="Protein kinase C-binding protein 1 isoform C"/>
    <property type="match status" value="1"/>
</dbReference>
<gene>
    <name evidence="35" type="ORF">DBV15_10641</name>
</gene>
<evidence type="ECO:0000256" key="12">
    <source>
        <dbReference type="ARBA" id="ARBA00022833"/>
    </source>
</evidence>
<evidence type="ECO:0000259" key="32">
    <source>
        <dbReference type="PROSITE" id="PS50014"/>
    </source>
</evidence>
<dbReference type="InterPro" id="IPR057053">
    <property type="entry name" value="MYND_ZMYND11_ZMYD8"/>
</dbReference>
<feature type="region of interest" description="Disordered" evidence="31">
    <location>
        <begin position="1"/>
        <end position="164"/>
    </location>
</feature>
<evidence type="ECO:0000256" key="21">
    <source>
        <dbReference type="ARBA" id="ARBA00023136"/>
    </source>
</evidence>
<feature type="compositionally biased region" description="Basic and acidic residues" evidence="31">
    <location>
        <begin position="31"/>
        <end position="67"/>
    </location>
</feature>
<dbReference type="EMBL" id="QBLH01003277">
    <property type="protein sequence ID" value="TGZ40674.1"/>
    <property type="molecule type" value="Genomic_DNA"/>
</dbReference>
<dbReference type="SMART" id="SM00297">
    <property type="entry name" value="BROMO"/>
    <property type="match status" value="1"/>
</dbReference>
<evidence type="ECO:0000256" key="11">
    <source>
        <dbReference type="ARBA" id="ARBA00022824"/>
    </source>
</evidence>
<dbReference type="PROSITE" id="PS51417">
    <property type="entry name" value="ARF"/>
    <property type="match status" value="1"/>
</dbReference>
<evidence type="ECO:0000256" key="24">
    <source>
        <dbReference type="ARBA" id="ARBA00037843"/>
    </source>
</evidence>
<evidence type="ECO:0000313" key="36">
    <source>
        <dbReference type="Proteomes" id="UP000310200"/>
    </source>
</evidence>
<dbReference type="GO" id="GO:0003714">
    <property type="term" value="F:transcription corepressor activity"/>
    <property type="evidence" value="ECO:0007669"/>
    <property type="project" value="TreeGrafter"/>
</dbReference>
<dbReference type="CDD" id="cd05508">
    <property type="entry name" value="Bromo_RACK7"/>
    <property type="match status" value="1"/>
</dbReference>
<dbReference type="SUPFAM" id="SSF57903">
    <property type="entry name" value="FYVE/PHD zinc finger"/>
    <property type="match status" value="1"/>
</dbReference>
<dbReference type="PANTHER" id="PTHR46453:SF5">
    <property type="entry name" value="PROTEIN KINASE C-BINDING PROTEIN 1 ISOFORM X1"/>
    <property type="match status" value="1"/>
</dbReference>
<dbReference type="InterPro" id="IPR036427">
    <property type="entry name" value="Bromodomain-like_sf"/>
</dbReference>
<evidence type="ECO:0000256" key="13">
    <source>
        <dbReference type="ARBA" id="ARBA00022853"/>
    </source>
</evidence>
<keyword evidence="9 29" id="KW-0863">Zinc-finger</keyword>
<keyword evidence="13" id="KW-0156">Chromatin regulator</keyword>
<feature type="compositionally biased region" description="Basic and acidic residues" evidence="31">
    <location>
        <begin position="127"/>
        <end position="138"/>
    </location>
</feature>
<dbReference type="SMART" id="SM00293">
    <property type="entry name" value="PWWP"/>
    <property type="match status" value="1"/>
</dbReference>
<evidence type="ECO:0000256" key="23">
    <source>
        <dbReference type="ARBA" id="ARBA00023242"/>
    </source>
</evidence>
<dbReference type="InterPro" id="IPR005225">
    <property type="entry name" value="Small_GTP-bd"/>
</dbReference>
<sequence>MTVMTKMASHESSEGSRKSPVTDKVNMTSESKTDKEESTASPPVDRHDEPSDTAADAKENQTLKSTDDCTSVQTKDSDNTNNDNKDDLKPLAIYENKQDDGKMDEKQETQNLASPADPQNVKEEEEEVKKEDSKDSSTKEGPVLKRKRKTLSKEFPVGESGTRRKKVRTDHDRFCWRCHKEKVITFAAYCTACPRSWHRKCIGGNNPPQYTALKMDKFICGECATILKAENAETRSIAMAHLSIDQLCMLLKHVVERLHDYPGSEPFCKPVDPIEVPTYLDYVIKPMDLSLLESNVRAKLYGSTDAFMADAKWIQHNCIVFNTCGGVYADTSKLTNAAKQLIKVARQEVSEIEACPDCYAHSRNLPRPQPSWFIEPCRRPHPLVWAKLKGFPFWPAKAMPRVNSQGYVDVRFFGEHDRAWVSPKDIFLYSEEPPAPSPRKRKTDMDECVREITRHCRKLALMFGQFKFAPPKVQYDPNDPMQIQLMLPNYNPLEPNNPLPNPEFSTPQKKAPQKKRSKSQSDELTDGEIDTDSKGDAHEKENEATSSKVQKLDADVKDTSKSQINLSDGPNKLNKKTDQESVKSTPQEVVQNKTVRGEKSRNARTSTSRLNVTDNNAENNGTSPNTSNSGKNNSQKAKNDVKSPTKSLPKVVEGESTSSDTARMKKSLLKNIINPKLALSQMDNSQVVTKQTKRVLKPKTRIVNKLNAEKELTTAAASKENEKQSNSTKLISLLKNNKESSSVQKNTPEIDITLLPSTASNASVTHTIPSTNSIVPMADKSVLLLVVNGKPAESAKQVASTIDCQGNKDAQQECPTRFSLTTEGQHNSPKKQGKARKSFPRSPNSRNVQRPLSDASAIIQVSPARQETSSTYELIPPEAGPISARLHHDAHDLARRLGHLMEETYKAAAQENVNGENGTADNYQATIFFLRMQIEHMKWQHQQQLAELKHNADRTLREMRASLEADRLRSIEEVRKEFEKEKIRCIEETKKKQWCAKCGQEAMFYCCWNTAYCNYPCQQSHWPTHMRTCSQQPACTTIVSVASTNPQQSNNIVTHDSTSKPYPLSPGKLSGILPSSASSLRNKTSQDTLVERAGWFQAVSGEHEAREGGGKCSREDSDRRDTLDDDDLTHTQHGRRRIIAATNMFIWDWFAGVLNYLGLWKKSGKLLFLGLDNAGKTTLLHMLKDDRLAQHVPTLHPTSEELSIGNMRFTTFDLGGHTQARRVWKDYFPAVDAIVFLVDASDRTRLPESKAELDALLTDEQLSACPVLVLGNKIDKPSAASEDELRNFFNLYGQTTGKGKIARSEIPGRPLELFMCSVLKRQGYGEGFRWLAQNMFIHLHGKQVKSLATTSTMRKLQLHL</sequence>
<keyword evidence="17" id="KW-0805">Transcription regulation</keyword>
<comment type="catalytic activity">
    <reaction evidence="25">
        <text>GTP + H2O = GDP + phosphate + H(+)</text>
        <dbReference type="Rhea" id="RHEA:19669"/>
        <dbReference type="ChEBI" id="CHEBI:15377"/>
        <dbReference type="ChEBI" id="CHEBI:15378"/>
        <dbReference type="ChEBI" id="CHEBI:37565"/>
        <dbReference type="ChEBI" id="CHEBI:43474"/>
        <dbReference type="ChEBI" id="CHEBI:58189"/>
        <dbReference type="EC" id="3.6.5.2"/>
    </reaction>
    <physiologicalReaction direction="left-to-right" evidence="25">
        <dbReference type="Rhea" id="RHEA:19670"/>
    </physiologicalReaction>
</comment>
<dbReference type="GO" id="GO:0016192">
    <property type="term" value="P:vesicle-mediated transport"/>
    <property type="evidence" value="ECO:0007669"/>
    <property type="project" value="UniProtKB-KW"/>
</dbReference>
<feature type="region of interest" description="Disordered" evidence="31">
    <location>
        <begin position="488"/>
        <end position="662"/>
    </location>
</feature>
<dbReference type="InterPro" id="IPR037967">
    <property type="entry name" value="ZMYND8_Bromo_dom"/>
</dbReference>
<dbReference type="GO" id="GO:0016301">
    <property type="term" value="F:kinase activity"/>
    <property type="evidence" value="ECO:0007669"/>
    <property type="project" value="UniProtKB-KW"/>
</dbReference>
<dbReference type="CDD" id="cd20160">
    <property type="entry name" value="PWWP_PRKCBP1"/>
    <property type="match status" value="1"/>
</dbReference>
<evidence type="ECO:0000256" key="4">
    <source>
        <dbReference type="ARBA" id="ARBA00007507"/>
    </source>
</evidence>
<feature type="domain" description="MYND-type" evidence="34">
    <location>
        <begin position="995"/>
        <end position="1029"/>
    </location>
</feature>
<feature type="compositionally biased region" description="Polar residues" evidence="31">
    <location>
        <begin position="818"/>
        <end position="827"/>
    </location>
</feature>
<evidence type="ECO:0000256" key="9">
    <source>
        <dbReference type="ARBA" id="ARBA00022771"/>
    </source>
</evidence>
<evidence type="ECO:0000256" key="1">
    <source>
        <dbReference type="ARBA" id="ARBA00004123"/>
    </source>
</evidence>
<keyword evidence="11" id="KW-0256">Endoplasmic reticulum</keyword>
<feature type="binding site" evidence="26">
    <location>
        <position position="1216"/>
    </location>
    <ligand>
        <name>GTP</name>
        <dbReference type="ChEBI" id="CHEBI:37565"/>
    </ligand>
</feature>
<dbReference type="Pfam" id="PF00855">
    <property type="entry name" value="PWWP"/>
    <property type="match status" value="1"/>
</dbReference>
<feature type="compositionally biased region" description="Polar residues" evidence="31">
    <location>
        <begin position="582"/>
        <end position="594"/>
    </location>
</feature>
<dbReference type="PRINTS" id="PR00328">
    <property type="entry name" value="SAR1GTPBP"/>
</dbReference>
<dbReference type="GO" id="GO:0005694">
    <property type="term" value="C:chromosome"/>
    <property type="evidence" value="ECO:0007669"/>
    <property type="project" value="UniProtKB-SubCell"/>
</dbReference>
<dbReference type="Proteomes" id="UP000310200">
    <property type="component" value="Unassembled WGS sequence"/>
</dbReference>
<dbReference type="GO" id="GO:0032580">
    <property type="term" value="C:Golgi cisterna membrane"/>
    <property type="evidence" value="ECO:0007669"/>
    <property type="project" value="UniProtKB-SubCell"/>
</dbReference>
<feature type="compositionally biased region" description="Basic and acidic residues" evidence="31">
    <location>
        <begin position="1101"/>
        <end position="1122"/>
    </location>
</feature>
<dbReference type="Gene3D" id="3.40.50.300">
    <property type="entry name" value="P-loop containing nucleotide triphosphate hydrolases"/>
    <property type="match status" value="1"/>
</dbReference>
<keyword evidence="27" id="KW-0460">Magnesium</keyword>
<feature type="compositionally biased region" description="Basic and acidic residues" evidence="31">
    <location>
        <begin position="550"/>
        <end position="560"/>
    </location>
</feature>
<keyword evidence="8 26" id="KW-0547">Nucleotide-binding</keyword>
<dbReference type="InterPro" id="IPR001487">
    <property type="entry name" value="Bromodomain"/>
</dbReference>
<dbReference type="SUPFAM" id="SSF144232">
    <property type="entry name" value="HIT/MYND zinc finger-like"/>
    <property type="match status" value="1"/>
</dbReference>
<dbReference type="NCBIfam" id="TIGR00231">
    <property type="entry name" value="small_GTP"/>
    <property type="match status" value="1"/>
</dbReference>
<evidence type="ECO:0000256" key="22">
    <source>
        <dbReference type="ARBA" id="ARBA00023163"/>
    </source>
</evidence>
<dbReference type="SUPFAM" id="SSF47370">
    <property type="entry name" value="Bromodomain"/>
    <property type="match status" value="1"/>
</dbReference>
<evidence type="ECO:0000256" key="5">
    <source>
        <dbReference type="ARBA" id="ARBA00022448"/>
    </source>
</evidence>
<dbReference type="PANTHER" id="PTHR46453">
    <property type="entry name" value="PROTEIN KINASE C-BINDING PROTEIN 1"/>
    <property type="match status" value="1"/>
</dbReference>
<dbReference type="PROSITE" id="PS50812">
    <property type="entry name" value="PWWP"/>
    <property type="match status" value="1"/>
</dbReference>
<evidence type="ECO:0000256" key="8">
    <source>
        <dbReference type="ARBA" id="ARBA00022741"/>
    </source>
</evidence>
<protein>
    <submittedName>
        <fullName evidence="35">Protein kinase C-binding protein 1</fullName>
    </submittedName>
</protein>
<dbReference type="CDD" id="cd00879">
    <property type="entry name" value="Sar1"/>
    <property type="match status" value="1"/>
</dbReference>
<keyword evidence="35" id="KW-0418">Kinase</keyword>
<dbReference type="InterPro" id="IPR002893">
    <property type="entry name" value="Znf_MYND"/>
</dbReference>
<dbReference type="PROSITE" id="PS50865">
    <property type="entry name" value="ZF_MYND_2"/>
    <property type="match status" value="1"/>
</dbReference>
<evidence type="ECO:0000256" key="16">
    <source>
        <dbReference type="ARBA" id="ARBA00022990"/>
    </source>
</evidence>
<keyword evidence="20 26" id="KW-0342">GTP-binding</keyword>
<dbReference type="GO" id="GO:0015031">
    <property type="term" value="P:protein transport"/>
    <property type="evidence" value="ECO:0007669"/>
    <property type="project" value="UniProtKB-KW"/>
</dbReference>
<organism evidence="35 36">
    <name type="scientific">Temnothorax longispinosus</name>
    <dbReference type="NCBI Taxonomy" id="300112"/>
    <lineage>
        <taxon>Eukaryota</taxon>
        <taxon>Metazoa</taxon>
        <taxon>Ecdysozoa</taxon>
        <taxon>Arthropoda</taxon>
        <taxon>Hexapoda</taxon>
        <taxon>Insecta</taxon>
        <taxon>Pterygota</taxon>
        <taxon>Neoptera</taxon>
        <taxon>Endopterygota</taxon>
        <taxon>Hymenoptera</taxon>
        <taxon>Apocrita</taxon>
        <taxon>Aculeata</taxon>
        <taxon>Formicoidea</taxon>
        <taxon>Formicidae</taxon>
        <taxon>Myrmicinae</taxon>
        <taxon>Temnothorax</taxon>
    </lineage>
</organism>
<evidence type="ECO:0000256" key="29">
    <source>
        <dbReference type="PROSITE-ProRule" id="PRU00134"/>
    </source>
</evidence>
<dbReference type="InterPro" id="IPR018359">
    <property type="entry name" value="Bromodomain_CS"/>
</dbReference>
<dbReference type="GO" id="GO:0140006">
    <property type="term" value="F:histone H3 reader activity"/>
    <property type="evidence" value="ECO:0007669"/>
    <property type="project" value="UniProtKB-ARBA"/>
</dbReference>
<dbReference type="SMART" id="SM00178">
    <property type="entry name" value="SAR"/>
    <property type="match status" value="1"/>
</dbReference>
<evidence type="ECO:0000256" key="19">
    <source>
        <dbReference type="ARBA" id="ARBA00023117"/>
    </source>
</evidence>
<keyword evidence="15" id="KW-0653">Protein transport</keyword>
<dbReference type="PRINTS" id="PR00503">
    <property type="entry name" value="BROMODOMAIN"/>
</dbReference>
<dbReference type="SUPFAM" id="SSF63748">
    <property type="entry name" value="Tudor/PWWP/MBT"/>
    <property type="match status" value="1"/>
</dbReference>
<keyword evidence="6" id="KW-0158">Chromosome</keyword>
<proteinExistence type="inferred from homology"/>
<evidence type="ECO:0000256" key="2">
    <source>
        <dbReference type="ARBA" id="ARBA00004286"/>
    </source>
</evidence>
<feature type="binding site" evidence="26">
    <location>
        <begin position="1272"/>
        <end position="1275"/>
    </location>
    <ligand>
        <name>GTP</name>
        <dbReference type="ChEBI" id="CHEBI:37565"/>
    </ligand>
</feature>
<dbReference type="PROSITE" id="PS51422">
    <property type="entry name" value="SAR1"/>
    <property type="match status" value="1"/>
</dbReference>
<comment type="caution">
    <text evidence="35">The sequence shown here is derived from an EMBL/GenBank/DDBJ whole genome shotgun (WGS) entry which is preliminary data.</text>
</comment>
<keyword evidence="18" id="KW-0333">Golgi apparatus</keyword>
<feature type="compositionally biased region" description="Basic and acidic residues" evidence="31">
    <location>
        <begin position="531"/>
        <end position="543"/>
    </location>
</feature>
<dbReference type="InterPro" id="IPR027417">
    <property type="entry name" value="P-loop_NTPase"/>
</dbReference>
<feature type="compositionally biased region" description="Basic and acidic residues" evidence="31">
    <location>
        <begin position="8"/>
        <end position="21"/>
    </location>
</feature>
<evidence type="ECO:0000256" key="6">
    <source>
        <dbReference type="ARBA" id="ARBA00022454"/>
    </source>
</evidence>
<dbReference type="PROSITE" id="PS01360">
    <property type="entry name" value="ZF_MYND_1"/>
    <property type="match status" value="1"/>
</dbReference>
<evidence type="ECO:0000256" key="31">
    <source>
        <dbReference type="SAM" id="MobiDB-lite"/>
    </source>
</evidence>
<dbReference type="GO" id="GO:0048731">
    <property type="term" value="P:system development"/>
    <property type="evidence" value="ECO:0007669"/>
    <property type="project" value="UniProtKB-ARBA"/>
</dbReference>
<name>A0A4V3S8B9_9HYME</name>
<dbReference type="PROSITE" id="PS50014">
    <property type="entry name" value="BROMODOMAIN_2"/>
    <property type="match status" value="1"/>
</dbReference>
<dbReference type="GO" id="GO:0008270">
    <property type="term" value="F:zinc ion binding"/>
    <property type="evidence" value="ECO:0007669"/>
    <property type="project" value="UniProtKB-KW"/>
</dbReference>
<keyword evidence="23" id="KW-0539">Nucleus</keyword>
<dbReference type="SUPFAM" id="SSF52540">
    <property type="entry name" value="P-loop containing nucleoside triphosphate hydrolases"/>
    <property type="match status" value="1"/>
</dbReference>
<keyword evidence="7 27" id="KW-0479">Metal-binding</keyword>
<feature type="compositionally biased region" description="Low complexity" evidence="31">
    <location>
        <begin position="619"/>
        <end position="634"/>
    </location>
</feature>
<feature type="coiled-coil region" evidence="30">
    <location>
        <begin position="938"/>
        <end position="965"/>
    </location>
</feature>
<evidence type="ECO:0000256" key="3">
    <source>
        <dbReference type="ARBA" id="ARBA00004406"/>
    </source>
</evidence>
<dbReference type="Gene3D" id="3.30.40.10">
    <property type="entry name" value="Zinc/RING finger domain, C3HC4 (zinc finger)"/>
    <property type="match status" value="1"/>
</dbReference>
<dbReference type="Gene3D" id="1.20.920.10">
    <property type="entry name" value="Bromodomain-like"/>
    <property type="match status" value="1"/>
</dbReference>
<evidence type="ECO:0000256" key="15">
    <source>
        <dbReference type="ARBA" id="ARBA00022927"/>
    </source>
</evidence>
<keyword evidence="12" id="KW-0862">Zinc</keyword>
<evidence type="ECO:0000259" key="34">
    <source>
        <dbReference type="PROSITE" id="PS50865"/>
    </source>
</evidence>
<dbReference type="STRING" id="300112.A0A4V3S8B9"/>
<dbReference type="Pfam" id="PF00439">
    <property type="entry name" value="Bromodomain"/>
    <property type="match status" value="1"/>
</dbReference>
<dbReference type="Pfam" id="PF24324">
    <property type="entry name" value="MYND_ZMYND11_ZMYD8"/>
    <property type="match status" value="1"/>
</dbReference>
<keyword evidence="16" id="KW-0007">Acetylation</keyword>
<feature type="compositionally biased region" description="Basic and acidic residues" evidence="31">
    <location>
        <begin position="96"/>
        <end position="108"/>
    </location>
</feature>
<keyword evidence="5" id="KW-0813">Transport</keyword>
<evidence type="ECO:0000256" key="28">
    <source>
        <dbReference type="PROSITE-ProRule" id="PRU00035"/>
    </source>
</evidence>
<dbReference type="FunFam" id="3.40.50.300:FF:000161">
    <property type="entry name" value="Small COPII coat GTPase"/>
    <property type="match status" value="1"/>
</dbReference>
<feature type="compositionally biased region" description="Polar residues" evidence="31">
    <location>
        <begin position="841"/>
        <end position="850"/>
    </location>
</feature>